<evidence type="ECO:0000313" key="2">
    <source>
        <dbReference type="EMBL" id="KAK5707898.1"/>
    </source>
</evidence>
<comment type="caution">
    <text evidence="2">The sequence shown here is derived from an EMBL/GenBank/DDBJ whole genome shotgun (WGS) entry which is preliminary data.</text>
</comment>
<name>A0AAN8A6J4_9PEZI</name>
<dbReference type="Proteomes" id="UP001310594">
    <property type="component" value="Unassembled WGS sequence"/>
</dbReference>
<gene>
    <name evidence="2" type="ORF">LTR97_000437</name>
</gene>
<protein>
    <submittedName>
        <fullName evidence="2">Uncharacterized protein</fullName>
    </submittedName>
</protein>
<dbReference type="AlphaFoldDB" id="A0AAN8A6J4"/>
<reference evidence="2" key="1">
    <citation type="submission" date="2023-08" db="EMBL/GenBank/DDBJ databases">
        <title>Black Yeasts Isolated from many extreme environments.</title>
        <authorList>
            <person name="Coleine C."/>
            <person name="Stajich J.E."/>
            <person name="Selbmann L."/>
        </authorList>
    </citation>
    <scope>NUCLEOTIDE SEQUENCE</scope>
    <source>
        <strain evidence="2">CCFEE 5810</strain>
    </source>
</reference>
<organism evidence="2 3">
    <name type="scientific">Elasticomyces elasticus</name>
    <dbReference type="NCBI Taxonomy" id="574655"/>
    <lineage>
        <taxon>Eukaryota</taxon>
        <taxon>Fungi</taxon>
        <taxon>Dikarya</taxon>
        <taxon>Ascomycota</taxon>
        <taxon>Pezizomycotina</taxon>
        <taxon>Dothideomycetes</taxon>
        <taxon>Dothideomycetidae</taxon>
        <taxon>Mycosphaerellales</taxon>
        <taxon>Teratosphaeriaceae</taxon>
        <taxon>Elasticomyces</taxon>
    </lineage>
</organism>
<accession>A0AAN8A6J4</accession>
<feature type="compositionally biased region" description="Polar residues" evidence="1">
    <location>
        <begin position="64"/>
        <end position="73"/>
    </location>
</feature>
<evidence type="ECO:0000256" key="1">
    <source>
        <dbReference type="SAM" id="MobiDB-lite"/>
    </source>
</evidence>
<feature type="region of interest" description="Disordered" evidence="1">
    <location>
        <begin position="58"/>
        <end position="86"/>
    </location>
</feature>
<proteinExistence type="predicted"/>
<sequence length="311" mass="35208">MEGFVHHAGSFLDDVVGAMHYPIFTTKQPKYSSIRDPPNCCTRWPEKMFGGTEEILIPHAQGARSPSRTSRMGKSQAGGTGEDEQTLSQATVGFQVGAENAARYKRYFPNSVFVDYCEESIYGEDIHAYIELGSDGQMKRLTFLIYHPEALMRGEGYRRPVFASTIMMVSHSIAIPRHNLEVMVLPRKLKTDNDGMREVVLLPWEDEAISKMSASGIAMLQEAYKRARARTALKLWKAIASCEFVPGARRRTLDCVSMLIVRVFGEDNVTVEKTKLAKMYNRIVWLVIYEAGLVIYVPKEDTLDEFKEFLD</sequence>
<evidence type="ECO:0000313" key="3">
    <source>
        <dbReference type="Proteomes" id="UP001310594"/>
    </source>
</evidence>
<dbReference type="EMBL" id="JAVRQU010000001">
    <property type="protein sequence ID" value="KAK5707898.1"/>
    <property type="molecule type" value="Genomic_DNA"/>
</dbReference>